<dbReference type="SUPFAM" id="SSF53098">
    <property type="entry name" value="Ribonuclease H-like"/>
    <property type="match status" value="1"/>
</dbReference>
<dbReference type="NCBIfam" id="TIGR00573">
    <property type="entry name" value="dnaq"/>
    <property type="match status" value="1"/>
</dbReference>
<keyword evidence="2" id="KW-0269">Exonuclease</keyword>
<sequence length="446" mass="51008">MYAIVDIETTGGNAQYGCITEIAIILHDGKNIEGKYSTLVNPQQPIPRYIQAITGISNEMVAGAPTFSKVAEKVFNLLDKRIFVAHNVNFDYSFIHHQLQQHGYFWQAKKVCSVRYARKIFKGLSSYSLGNLCRDLSIPISNRHRALGDAEATSILFDKLLANDNELKVLNEFTKGRNAHSYLPMNVPVEQLENLPYCPGVYNFHNEKGQIIYIGKAVNLKFRIRSHFSNNSSNQRKQDFIREIFSISYTTCISEMHSIVLEALEIKKHWPKYNTSHKKFEREYGLYCITNRNGLMRFVIETKRKHLPAVTTFYVLQDGHDFIARTLKEFDIDYALAMNTATDTLSSEMIELHNTKMQSVIDSLSNKASKFYITENGANEMGDDRTLAYFFENNRFYGLGFIDAAEPIDPDTPIPELALYNDNSFVRHLLLDFASTQPQNIITINA</sequence>
<dbReference type="InterPro" id="IPR047296">
    <property type="entry name" value="GIY-YIG_UvrC_Cho"/>
</dbReference>
<dbReference type="Pfam" id="PF00929">
    <property type="entry name" value="RNase_T"/>
    <property type="match status" value="1"/>
</dbReference>
<dbReference type="SUPFAM" id="SSF82771">
    <property type="entry name" value="GIY-YIG endonuclease"/>
    <property type="match status" value="1"/>
</dbReference>
<evidence type="ECO:0000259" key="1">
    <source>
        <dbReference type="PROSITE" id="PS50164"/>
    </source>
</evidence>
<dbReference type="SMART" id="SM00479">
    <property type="entry name" value="EXOIII"/>
    <property type="match status" value="1"/>
</dbReference>
<evidence type="ECO:0000313" key="3">
    <source>
        <dbReference type="Proteomes" id="UP001210231"/>
    </source>
</evidence>
<feature type="domain" description="GIY-YIG" evidence="1">
    <location>
        <begin position="197"/>
        <end position="275"/>
    </location>
</feature>
<dbReference type="PANTHER" id="PTHR30231">
    <property type="entry name" value="DNA POLYMERASE III SUBUNIT EPSILON"/>
    <property type="match status" value="1"/>
</dbReference>
<keyword evidence="3" id="KW-1185">Reference proteome</keyword>
<dbReference type="InterPro" id="IPR013520">
    <property type="entry name" value="Ribonucl_H"/>
</dbReference>
<comment type="caution">
    <text evidence="2">The sequence shown here is derived from an EMBL/GenBank/DDBJ whole genome shotgun (WGS) entry which is preliminary data.</text>
</comment>
<dbReference type="InterPro" id="IPR006054">
    <property type="entry name" value="DnaQ"/>
</dbReference>
<dbReference type="SMART" id="SM00465">
    <property type="entry name" value="GIYc"/>
    <property type="match status" value="1"/>
</dbReference>
<dbReference type="GO" id="GO:0004527">
    <property type="term" value="F:exonuclease activity"/>
    <property type="evidence" value="ECO:0007669"/>
    <property type="project" value="UniProtKB-KW"/>
</dbReference>
<dbReference type="Gene3D" id="3.30.420.10">
    <property type="entry name" value="Ribonuclease H-like superfamily/Ribonuclease H"/>
    <property type="match status" value="1"/>
</dbReference>
<protein>
    <submittedName>
        <fullName evidence="2">Exonuclease domain-containing protein</fullName>
    </submittedName>
</protein>
<dbReference type="RefSeq" id="WP_407029720.1">
    <property type="nucleotide sequence ID" value="NZ_JAQGEF010000001.1"/>
</dbReference>
<dbReference type="PROSITE" id="PS50164">
    <property type="entry name" value="GIY_YIG"/>
    <property type="match status" value="1"/>
</dbReference>
<dbReference type="EMBL" id="JAQGEF010000001">
    <property type="protein sequence ID" value="MDA3613389.1"/>
    <property type="molecule type" value="Genomic_DNA"/>
</dbReference>
<accession>A0ABT4UEV9</accession>
<dbReference type="PANTHER" id="PTHR30231:SF41">
    <property type="entry name" value="DNA POLYMERASE III SUBUNIT EPSILON"/>
    <property type="match status" value="1"/>
</dbReference>
<name>A0ABT4UEV9_9BACT</name>
<dbReference type="CDD" id="cd10434">
    <property type="entry name" value="GIY-YIG_UvrC_Cho"/>
    <property type="match status" value="1"/>
</dbReference>
<dbReference type="InterPro" id="IPR000305">
    <property type="entry name" value="GIY-YIG_endonuc"/>
</dbReference>
<dbReference type="InterPro" id="IPR036397">
    <property type="entry name" value="RNaseH_sf"/>
</dbReference>
<dbReference type="Pfam" id="PF01541">
    <property type="entry name" value="GIY-YIG"/>
    <property type="match status" value="1"/>
</dbReference>
<dbReference type="InterPro" id="IPR035901">
    <property type="entry name" value="GIY-YIG_endonuc_sf"/>
</dbReference>
<gene>
    <name evidence="2" type="ORF">O3P16_01105</name>
</gene>
<dbReference type="Gene3D" id="3.40.1440.10">
    <property type="entry name" value="GIY-YIG endonuclease"/>
    <property type="match status" value="1"/>
</dbReference>
<organism evidence="2 3">
    <name type="scientific">Polluticaenibacter yanchengensis</name>
    <dbReference type="NCBI Taxonomy" id="3014562"/>
    <lineage>
        <taxon>Bacteria</taxon>
        <taxon>Pseudomonadati</taxon>
        <taxon>Bacteroidota</taxon>
        <taxon>Chitinophagia</taxon>
        <taxon>Chitinophagales</taxon>
        <taxon>Chitinophagaceae</taxon>
        <taxon>Polluticaenibacter</taxon>
    </lineage>
</organism>
<reference evidence="2 3" key="1">
    <citation type="submission" date="2022-12" db="EMBL/GenBank/DDBJ databases">
        <title>Chitinophagaceae gen. sp. nov., a new member of the family Chitinophagaceae, isolated from soil in a chemical factory.</title>
        <authorList>
            <person name="Ke Z."/>
        </authorList>
    </citation>
    <scope>NUCLEOTIDE SEQUENCE [LARGE SCALE GENOMIC DNA]</scope>
    <source>
        <strain evidence="2 3">LY-5</strain>
    </source>
</reference>
<dbReference type="CDD" id="cd06127">
    <property type="entry name" value="DEDDh"/>
    <property type="match status" value="1"/>
</dbReference>
<keyword evidence="2" id="KW-0540">Nuclease</keyword>
<dbReference type="InterPro" id="IPR012337">
    <property type="entry name" value="RNaseH-like_sf"/>
</dbReference>
<proteinExistence type="predicted"/>
<evidence type="ECO:0000313" key="2">
    <source>
        <dbReference type="EMBL" id="MDA3613389.1"/>
    </source>
</evidence>
<dbReference type="Proteomes" id="UP001210231">
    <property type="component" value="Unassembled WGS sequence"/>
</dbReference>
<keyword evidence="2" id="KW-0378">Hydrolase</keyword>